<keyword evidence="1" id="KW-0812">Transmembrane</keyword>
<keyword evidence="3" id="KW-1185">Reference proteome</keyword>
<organism evidence="2 3">
    <name type="scientific">Daphnia galeata</name>
    <dbReference type="NCBI Taxonomy" id="27404"/>
    <lineage>
        <taxon>Eukaryota</taxon>
        <taxon>Metazoa</taxon>
        <taxon>Ecdysozoa</taxon>
        <taxon>Arthropoda</taxon>
        <taxon>Crustacea</taxon>
        <taxon>Branchiopoda</taxon>
        <taxon>Diplostraca</taxon>
        <taxon>Cladocera</taxon>
        <taxon>Anomopoda</taxon>
        <taxon>Daphniidae</taxon>
        <taxon>Daphnia</taxon>
    </lineage>
</organism>
<proteinExistence type="predicted"/>
<keyword evidence="1" id="KW-0472">Membrane</keyword>
<accession>A0A8J2WHX2</accession>
<evidence type="ECO:0000313" key="2">
    <source>
        <dbReference type="EMBL" id="CAH0107830.1"/>
    </source>
</evidence>
<protein>
    <submittedName>
        <fullName evidence="2">Uncharacterized protein</fullName>
    </submittedName>
</protein>
<comment type="caution">
    <text evidence="2">The sequence shown here is derived from an EMBL/GenBank/DDBJ whole genome shotgun (WGS) entry which is preliminary data.</text>
</comment>
<reference evidence="2" key="1">
    <citation type="submission" date="2021-11" db="EMBL/GenBank/DDBJ databases">
        <authorList>
            <person name="Schell T."/>
        </authorList>
    </citation>
    <scope>NUCLEOTIDE SEQUENCE</scope>
    <source>
        <strain evidence="2">M5</strain>
    </source>
</reference>
<feature type="transmembrane region" description="Helical" evidence="1">
    <location>
        <begin position="18"/>
        <end position="40"/>
    </location>
</feature>
<evidence type="ECO:0000313" key="3">
    <source>
        <dbReference type="Proteomes" id="UP000789390"/>
    </source>
</evidence>
<dbReference type="EMBL" id="CAKKLH010000279">
    <property type="protein sequence ID" value="CAH0107830.1"/>
    <property type="molecule type" value="Genomic_DNA"/>
</dbReference>
<keyword evidence="1" id="KW-1133">Transmembrane helix</keyword>
<gene>
    <name evidence="2" type="ORF">DGAL_LOCUS11164</name>
</gene>
<evidence type="ECO:0000256" key="1">
    <source>
        <dbReference type="SAM" id="Phobius"/>
    </source>
</evidence>
<name>A0A8J2WHX2_9CRUS</name>
<dbReference type="Proteomes" id="UP000789390">
    <property type="component" value="Unassembled WGS sequence"/>
</dbReference>
<dbReference type="AlphaFoldDB" id="A0A8J2WHX2"/>
<sequence length="77" mass="7986">MCNACAAMCTCCGKLTKWIVIGILIFLVVSIVTSCIVLLGPDDGTSSTSPSPTVPADFYEDSIIFKAIGASVKPLST</sequence>